<accession>A0A448XS92</accession>
<protein>
    <recommendedName>
        <fullName evidence="3">Carboxylesterase type B domain-containing protein</fullName>
    </recommendedName>
</protein>
<gene>
    <name evidence="1" type="ORF">PXEA_LOCUS37150</name>
</gene>
<evidence type="ECO:0008006" key="3">
    <source>
        <dbReference type="Google" id="ProtNLM"/>
    </source>
</evidence>
<dbReference type="Proteomes" id="UP000784294">
    <property type="component" value="Unassembled WGS sequence"/>
</dbReference>
<keyword evidence="2" id="KW-1185">Reference proteome</keyword>
<proteinExistence type="predicted"/>
<reference evidence="1" key="1">
    <citation type="submission" date="2018-11" db="EMBL/GenBank/DDBJ databases">
        <authorList>
            <consortium name="Pathogen Informatics"/>
        </authorList>
    </citation>
    <scope>NUCLEOTIDE SEQUENCE</scope>
</reference>
<evidence type="ECO:0000313" key="1">
    <source>
        <dbReference type="EMBL" id="VEL43710.1"/>
    </source>
</evidence>
<dbReference type="AlphaFoldDB" id="A0A448XS92"/>
<sequence>MRIWIHTTPMSEDCLYLNVWTTKIDTNWRPPSLASFVVKEANNTLRQVGYSIRSPPRTSLFTRPPFTDRPVVMLAPQTVYSSSALGQHQY</sequence>
<organism evidence="1 2">
    <name type="scientific">Protopolystoma xenopodis</name>
    <dbReference type="NCBI Taxonomy" id="117903"/>
    <lineage>
        <taxon>Eukaryota</taxon>
        <taxon>Metazoa</taxon>
        <taxon>Spiralia</taxon>
        <taxon>Lophotrochozoa</taxon>
        <taxon>Platyhelminthes</taxon>
        <taxon>Monogenea</taxon>
        <taxon>Polyopisthocotylea</taxon>
        <taxon>Polystomatidea</taxon>
        <taxon>Polystomatidae</taxon>
        <taxon>Protopolystoma</taxon>
    </lineage>
</organism>
<comment type="caution">
    <text evidence="1">The sequence shown here is derived from an EMBL/GenBank/DDBJ whole genome shotgun (WGS) entry which is preliminary data.</text>
</comment>
<name>A0A448XS92_9PLAT</name>
<dbReference type="EMBL" id="CAAALY010284291">
    <property type="protein sequence ID" value="VEL43710.1"/>
    <property type="molecule type" value="Genomic_DNA"/>
</dbReference>
<evidence type="ECO:0000313" key="2">
    <source>
        <dbReference type="Proteomes" id="UP000784294"/>
    </source>
</evidence>